<protein>
    <submittedName>
        <fullName evidence="3">Cysteine hydrolase</fullName>
    </submittedName>
</protein>
<dbReference type="RefSeq" id="WP_316515304.1">
    <property type="nucleotide sequence ID" value="NZ_OY726395.1"/>
</dbReference>
<dbReference type="PANTHER" id="PTHR43540">
    <property type="entry name" value="PEROXYUREIDOACRYLATE/UREIDOACRYLATE AMIDOHYDROLASE-RELATED"/>
    <property type="match status" value="1"/>
</dbReference>
<dbReference type="InterPro" id="IPR050272">
    <property type="entry name" value="Isochorismatase-like_hydrls"/>
</dbReference>
<dbReference type="EMBL" id="OY726395">
    <property type="protein sequence ID" value="CAJ1580915.1"/>
    <property type="molecule type" value="Genomic_DNA"/>
</dbReference>
<dbReference type="Pfam" id="PF00857">
    <property type="entry name" value="Isochorismatase"/>
    <property type="match status" value="1"/>
</dbReference>
<name>A0ABM9MB47_9MYCO</name>
<evidence type="ECO:0000256" key="1">
    <source>
        <dbReference type="ARBA" id="ARBA00022801"/>
    </source>
</evidence>
<reference evidence="3 4" key="1">
    <citation type="submission" date="2023-08" db="EMBL/GenBank/DDBJ databases">
        <authorList>
            <person name="Folkvardsen B D."/>
            <person name="Norman A."/>
        </authorList>
    </citation>
    <scope>NUCLEOTIDE SEQUENCE [LARGE SCALE GENOMIC DNA]</scope>
    <source>
        <strain evidence="3 4">Mu0050</strain>
    </source>
</reference>
<evidence type="ECO:0000259" key="2">
    <source>
        <dbReference type="Pfam" id="PF00857"/>
    </source>
</evidence>
<dbReference type="InterPro" id="IPR036380">
    <property type="entry name" value="Isochorismatase-like_sf"/>
</dbReference>
<accession>A0ABM9MB47</accession>
<dbReference type="PANTHER" id="PTHR43540:SF6">
    <property type="entry name" value="ISOCHORISMATASE-LIKE DOMAIN-CONTAINING PROTEIN"/>
    <property type="match status" value="1"/>
</dbReference>
<sequence>MTVTVESPPRITPLEPVELDPQELGFAPTNVASIPPLAPHWQPLDFPEILSRPAAFLSVGQSNSLYKPGGVQYAEGHAHRGSLEATVKSVQAARNAANFVSFNWIGFSVFRDDYPQTDFDRAQYRSWTGHIDATPEQIAWDNELVGELRDLVRPGDNELYEKALQTAFVGTDLPGTLIRQKVEVVVITGIHLDWCIEGNARAARDHGLLPIIIGDATGTAHPDQEPATFERINNFFAPVITSDQFVEWVRR</sequence>
<dbReference type="Proteomes" id="UP001190466">
    <property type="component" value="Chromosome"/>
</dbReference>
<feature type="domain" description="Isochorismatase-like" evidence="2">
    <location>
        <begin position="70"/>
        <end position="244"/>
    </location>
</feature>
<evidence type="ECO:0000313" key="3">
    <source>
        <dbReference type="EMBL" id="CAJ1580915.1"/>
    </source>
</evidence>
<keyword evidence="4" id="KW-1185">Reference proteome</keyword>
<dbReference type="InterPro" id="IPR000868">
    <property type="entry name" value="Isochorismatase-like_dom"/>
</dbReference>
<dbReference type="Gene3D" id="3.40.50.850">
    <property type="entry name" value="Isochorismatase-like"/>
    <property type="match status" value="1"/>
</dbReference>
<proteinExistence type="predicted"/>
<organism evidence="3 4">
    <name type="scientific">[Mycobacterium] wendilense</name>
    <dbReference type="NCBI Taxonomy" id="3064284"/>
    <lineage>
        <taxon>Bacteria</taxon>
        <taxon>Bacillati</taxon>
        <taxon>Actinomycetota</taxon>
        <taxon>Actinomycetes</taxon>
        <taxon>Mycobacteriales</taxon>
        <taxon>Mycobacteriaceae</taxon>
        <taxon>Mycolicibacter</taxon>
    </lineage>
</organism>
<gene>
    <name evidence="3" type="ORF">MU0050_001269</name>
</gene>
<evidence type="ECO:0000313" key="4">
    <source>
        <dbReference type="Proteomes" id="UP001190466"/>
    </source>
</evidence>
<dbReference type="GO" id="GO:0016787">
    <property type="term" value="F:hydrolase activity"/>
    <property type="evidence" value="ECO:0007669"/>
    <property type="project" value="UniProtKB-KW"/>
</dbReference>
<keyword evidence="1 3" id="KW-0378">Hydrolase</keyword>
<dbReference type="SUPFAM" id="SSF52499">
    <property type="entry name" value="Isochorismatase-like hydrolases"/>
    <property type="match status" value="1"/>
</dbReference>